<evidence type="ECO:0000259" key="3">
    <source>
        <dbReference type="SMART" id="SM00014"/>
    </source>
</evidence>
<keyword evidence="1" id="KW-0812">Transmembrane</keyword>
<dbReference type="CDD" id="cd03394">
    <property type="entry name" value="PAP2_like_5"/>
    <property type="match status" value="1"/>
</dbReference>
<dbReference type="Gene3D" id="1.20.144.10">
    <property type="entry name" value="Phosphatidic acid phosphatase type 2/haloperoxidase"/>
    <property type="match status" value="1"/>
</dbReference>
<dbReference type="RefSeq" id="WP_021931000.1">
    <property type="nucleotide sequence ID" value="NZ_AP023322.1"/>
</dbReference>
<evidence type="ECO:0000313" key="4">
    <source>
        <dbReference type="EMBL" id="BCI64629.1"/>
    </source>
</evidence>
<gene>
    <name evidence="4" type="ORF">Cop2CBH44_29820</name>
</gene>
<dbReference type="SUPFAM" id="SSF48317">
    <property type="entry name" value="Acid phosphatase/Vanadium-dependent haloperoxidase"/>
    <property type="match status" value="1"/>
</dbReference>
<evidence type="ECO:0000313" key="5">
    <source>
        <dbReference type="Proteomes" id="UP000594042"/>
    </source>
</evidence>
<sequence length="436" mass="48366">MKIKILIIFFISCVLLNATMTYAQQDSMHLSLYHTPLIKINNTKWDKFKSSKFYQTTYISIPLIAGGLILKNESKPFRTLRNDYIPNFHYKYDDILQYAPAIAMVGMKIGGIKSRNSWGRMLTADAFSAALMAISVNAIKYTAKVQRPDGSNYKSFPSGHTATAFMTATMLHKEYGLTISPWISVAGYSVAAATGISRQFNNRHWLSDVLVGAGIGILTTELGYLLADVIFKDKGITRDYLKFNQIDPYRKPSFFGLYMGFGLLPKTLSLSSALKLKTSTGSHVGLEGAYFFNPYIGIGGRLAVSTIPVTTTGKKEDLCDPVDMNLGHIGAYFSYPISRCWQIGSKLLGGYNFSTKSVIVPDAIYVKKRFQPGMGTGASISYVAKQNFGVRFFFDYSLSSASFNLEPNSQLNISEKQSIHKLLHMMTIGASTNILF</sequence>
<keyword evidence="2" id="KW-0732">Signal</keyword>
<feature type="domain" description="Phosphatidic acid phosphatase type 2/haloperoxidase" evidence="3">
    <location>
        <begin position="118"/>
        <end position="224"/>
    </location>
</feature>
<dbReference type="Pfam" id="PF01569">
    <property type="entry name" value="PAP2"/>
    <property type="match status" value="1"/>
</dbReference>
<proteinExistence type="predicted"/>
<keyword evidence="5" id="KW-1185">Reference proteome</keyword>
<feature type="transmembrane region" description="Helical" evidence="1">
    <location>
        <begin position="175"/>
        <end position="197"/>
    </location>
</feature>
<feature type="chain" id="PRO_5028954588" description="Phosphatidic acid phosphatase type 2/haloperoxidase domain-containing protein" evidence="2">
    <location>
        <begin position="24"/>
        <end position="436"/>
    </location>
</feature>
<keyword evidence="1" id="KW-0472">Membrane</keyword>
<keyword evidence="1" id="KW-1133">Transmembrane helix</keyword>
<feature type="signal peptide" evidence="2">
    <location>
        <begin position="1"/>
        <end position="23"/>
    </location>
</feature>
<name>A0A7G1HY48_9BACT</name>
<dbReference type="PANTHER" id="PTHR14969">
    <property type="entry name" value="SPHINGOSINE-1-PHOSPHATE PHOSPHOHYDROLASE"/>
    <property type="match status" value="1"/>
</dbReference>
<feature type="transmembrane region" description="Helical" evidence="1">
    <location>
        <begin position="209"/>
        <end position="231"/>
    </location>
</feature>
<dbReference type="SMART" id="SM00014">
    <property type="entry name" value="acidPPc"/>
    <property type="match status" value="1"/>
</dbReference>
<dbReference type="InterPro" id="IPR000326">
    <property type="entry name" value="PAP2/HPO"/>
</dbReference>
<dbReference type="AlphaFoldDB" id="A0A7G1HY48"/>
<dbReference type="InterPro" id="IPR036938">
    <property type="entry name" value="PAP2/HPO_sf"/>
</dbReference>
<dbReference type="EMBL" id="AP023322">
    <property type="protein sequence ID" value="BCI64629.1"/>
    <property type="molecule type" value="Genomic_DNA"/>
</dbReference>
<organism evidence="4 5">
    <name type="scientific">Coprobacter secundus subsp. similis</name>
    <dbReference type="NCBI Taxonomy" id="2751153"/>
    <lineage>
        <taxon>Bacteria</taxon>
        <taxon>Pseudomonadati</taxon>
        <taxon>Bacteroidota</taxon>
        <taxon>Bacteroidia</taxon>
        <taxon>Bacteroidales</taxon>
        <taxon>Barnesiellaceae</taxon>
        <taxon>Coprobacter</taxon>
    </lineage>
</organism>
<feature type="transmembrane region" description="Helical" evidence="1">
    <location>
        <begin position="53"/>
        <end position="70"/>
    </location>
</feature>
<dbReference type="KEGG" id="copr:Cop2CBH44_29820"/>
<evidence type="ECO:0000256" key="1">
    <source>
        <dbReference type="SAM" id="Phobius"/>
    </source>
</evidence>
<reference evidence="5" key="1">
    <citation type="submission" date="2020-07" db="EMBL/GenBank/DDBJ databases">
        <title>Complete genome sequencing of Coprobacter sp. strain 2CBH44.</title>
        <authorList>
            <person name="Sakamoto M."/>
            <person name="Murakami T."/>
            <person name="Mori H."/>
        </authorList>
    </citation>
    <scope>NUCLEOTIDE SEQUENCE [LARGE SCALE GENOMIC DNA]</scope>
    <source>
        <strain evidence="5">2CBH44</strain>
    </source>
</reference>
<evidence type="ECO:0000256" key="2">
    <source>
        <dbReference type="SAM" id="SignalP"/>
    </source>
</evidence>
<dbReference type="Proteomes" id="UP000594042">
    <property type="component" value="Chromosome"/>
</dbReference>
<accession>A0A7G1HY48</accession>
<dbReference type="PANTHER" id="PTHR14969:SF13">
    <property type="entry name" value="AT30094P"/>
    <property type="match status" value="1"/>
</dbReference>
<protein>
    <recommendedName>
        <fullName evidence="3">Phosphatidic acid phosphatase type 2/haloperoxidase domain-containing protein</fullName>
    </recommendedName>
</protein>